<name>A0A1H7DZ71_9ACTN</name>
<evidence type="ECO:0000259" key="4">
    <source>
        <dbReference type="PROSITE" id="PS50949"/>
    </source>
</evidence>
<dbReference type="InterPro" id="IPR036388">
    <property type="entry name" value="WH-like_DNA-bd_sf"/>
</dbReference>
<dbReference type="EMBL" id="FNYV01000017">
    <property type="protein sequence ID" value="SEK04620.1"/>
    <property type="molecule type" value="Genomic_DNA"/>
</dbReference>
<keyword evidence="3" id="KW-0804">Transcription</keyword>
<accession>A0A1H7DZ71</accession>
<proteinExistence type="predicted"/>
<dbReference type="GO" id="GO:0045892">
    <property type="term" value="P:negative regulation of DNA-templated transcription"/>
    <property type="evidence" value="ECO:0007669"/>
    <property type="project" value="TreeGrafter"/>
</dbReference>
<evidence type="ECO:0000313" key="5">
    <source>
        <dbReference type="EMBL" id="SEK04620.1"/>
    </source>
</evidence>
<evidence type="ECO:0000256" key="3">
    <source>
        <dbReference type="ARBA" id="ARBA00023163"/>
    </source>
</evidence>
<dbReference type="SUPFAM" id="SSF46785">
    <property type="entry name" value="Winged helix' DNA-binding domain"/>
    <property type="match status" value="1"/>
</dbReference>
<dbReference type="SMART" id="SM00345">
    <property type="entry name" value="HTH_GNTR"/>
    <property type="match status" value="1"/>
</dbReference>
<dbReference type="InterPro" id="IPR050679">
    <property type="entry name" value="Bact_HTH_transcr_reg"/>
</dbReference>
<sequence length="88" mass="9682">MVVLPIHRFRVVVNPMSPVPIYVQLADLLAAKIESGELPANHPLPSEKQLQQEHGIARGTARAAVNLLRERGLAFTVPHRGTYVAEKP</sequence>
<dbReference type="PRINTS" id="PR00035">
    <property type="entry name" value="HTHGNTR"/>
</dbReference>
<evidence type="ECO:0000313" key="6">
    <source>
        <dbReference type="Proteomes" id="UP000198707"/>
    </source>
</evidence>
<feature type="domain" description="HTH gntR-type" evidence="4">
    <location>
        <begin position="19"/>
        <end position="87"/>
    </location>
</feature>
<evidence type="ECO:0000256" key="2">
    <source>
        <dbReference type="ARBA" id="ARBA00023125"/>
    </source>
</evidence>
<dbReference type="GO" id="GO:0003700">
    <property type="term" value="F:DNA-binding transcription factor activity"/>
    <property type="evidence" value="ECO:0007669"/>
    <property type="project" value="InterPro"/>
</dbReference>
<dbReference type="Pfam" id="PF00392">
    <property type="entry name" value="GntR"/>
    <property type="match status" value="1"/>
</dbReference>
<evidence type="ECO:0000256" key="1">
    <source>
        <dbReference type="ARBA" id="ARBA00023015"/>
    </source>
</evidence>
<keyword evidence="2" id="KW-0238">DNA-binding</keyword>
<dbReference type="PROSITE" id="PS50949">
    <property type="entry name" value="HTH_GNTR"/>
    <property type="match status" value="1"/>
</dbReference>
<dbReference type="CDD" id="cd07377">
    <property type="entry name" value="WHTH_GntR"/>
    <property type="match status" value="1"/>
</dbReference>
<gene>
    <name evidence="5" type="ORF">SAMN05443287_1178</name>
</gene>
<dbReference type="InterPro" id="IPR036390">
    <property type="entry name" value="WH_DNA-bd_sf"/>
</dbReference>
<dbReference type="PANTHER" id="PTHR44846:SF1">
    <property type="entry name" value="MANNOSYL-D-GLYCERATE TRANSPORT_METABOLISM SYSTEM REPRESSOR MNGR-RELATED"/>
    <property type="match status" value="1"/>
</dbReference>
<dbReference type="Gene3D" id="1.10.10.10">
    <property type="entry name" value="Winged helix-like DNA-binding domain superfamily/Winged helix DNA-binding domain"/>
    <property type="match status" value="1"/>
</dbReference>
<keyword evidence="1" id="KW-0805">Transcription regulation</keyword>
<keyword evidence="6" id="KW-1185">Reference proteome</keyword>
<protein>
    <submittedName>
        <fullName evidence="5">Regulatory protein, gntR family</fullName>
    </submittedName>
</protein>
<organism evidence="5 6">
    <name type="scientific">Micromonospora phaseoli</name>
    <dbReference type="NCBI Taxonomy" id="1144548"/>
    <lineage>
        <taxon>Bacteria</taxon>
        <taxon>Bacillati</taxon>
        <taxon>Actinomycetota</taxon>
        <taxon>Actinomycetes</taxon>
        <taxon>Micromonosporales</taxon>
        <taxon>Micromonosporaceae</taxon>
        <taxon>Micromonospora</taxon>
    </lineage>
</organism>
<reference evidence="6" key="1">
    <citation type="submission" date="2016-10" db="EMBL/GenBank/DDBJ databases">
        <authorList>
            <person name="Varghese N."/>
            <person name="Submissions S."/>
        </authorList>
    </citation>
    <scope>NUCLEOTIDE SEQUENCE [LARGE SCALE GENOMIC DNA]</scope>
    <source>
        <strain evidence="6">CGMCC 4.7038</strain>
    </source>
</reference>
<dbReference type="STRING" id="1144548.SAMN05443287_1178"/>
<dbReference type="InterPro" id="IPR000524">
    <property type="entry name" value="Tscrpt_reg_HTH_GntR"/>
</dbReference>
<dbReference type="Proteomes" id="UP000198707">
    <property type="component" value="Unassembled WGS sequence"/>
</dbReference>
<dbReference type="PANTHER" id="PTHR44846">
    <property type="entry name" value="MANNOSYL-D-GLYCERATE TRANSPORT/METABOLISM SYSTEM REPRESSOR MNGR-RELATED"/>
    <property type="match status" value="1"/>
</dbReference>
<dbReference type="GO" id="GO:0003677">
    <property type="term" value="F:DNA binding"/>
    <property type="evidence" value="ECO:0007669"/>
    <property type="project" value="UniProtKB-KW"/>
</dbReference>
<dbReference type="AlphaFoldDB" id="A0A1H7DZ71"/>